<dbReference type="GO" id="GO:0005886">
    <property type="term" value="C:plasma membrane"/>
    <property type="evidence" value="ECO:0007669"/>
    <property type="project" value="UniProtKB-SubCell"/>
</dbReference>
<reference evidence="8" key="1">
    <citation type="submission" date="2020-10" db="EMBL/GenBank/DDBJ databases">
        <authorList>
            <person name="Gilroy R."/>
        </authorList>
    </citation>
    <scope>NUCLEOTIDE SEQUENCE</scope>
    <source>
        <strain evidence="8">CHK181-108</strain>
    </source>
</reference>
<evidence type="ECO:0000256" key="1">
    <source>
        <dbReference type="ARBA" id="ARBA00004651"/>
    </source>
</evidence>
<dbReference type="NCBIfam" id="TIGR00704">
    <property type="entry name" value="NaPi_cotrn_rel"/>
    <property type="match status" value="1"/>
</dbReference>
<evidence type="ECO:0000256" key="2">
    <source>
        <dbReference type="ARBA" id="ARBA00022475"/>
    </source>
</evidence>
<name>A0A9D1KPQ3_9FIRM</name>
<protein>
    <submittedName>
        <fullName evidence="8">Na/Pi cotransporter family protein</fullName>
    </submittedName>
</protein>
<proteinExistence type="predicted"/>
<evidence type="ECO:0000313" key="9">
    <source>
        <dbReference type="Proteomes" id="UP000824165"/>
    </source>
</evidence>
<dbReference type="PANTHER" id="PTHR10010">
    <property type="entry name" value="SOLUTE CARRIER FAMILY 34 SODIUM PHOSPHATE , MEMBER 2-RELATED"/>
    <property type="match status" value="1"/>
</dbReference>
<evidence type="ECO:0000256" key="3">
    <source>
        <dbReference type="ARBA" id="ARBA00022692"/>
    </source>
</evidence>
<dbReference type="NCBIfam" id="NF037997">
    <property type="entry name" value="Na_Pi_symport"/>
    <property type="match status" value="1"/>
</dbReference>
<feature type="domain" description="PhoU" evidence="7">
    <location>
        <begin position="464"/>
        <end position="541"/>
    </location>
</feature>
<keyword evidence="3 6" id="KW-0812">Transmembrane</keyword>
<keyword evidence="5 6" id="KW-0472">Membrane</keyword>
<feature type="transmembrane region" description="Helical" evidence="6">
    <location>
        <begin position="294"/>
        <end position="314"/>
    </location>
</feature>
<feature type="transmembrane region" description="Helical" evidence="6">
    <location>
        <begin position="122"/>
        <end position="138"/>
    </location>
</feature>
<dbReference type="PANTHER" id="PTHR10010:SF46">
    <property type="entry name" value="SODIUM-DEPENDENT PHOSPHATE TRANSPORT PROTEIN 2B"/>
    <property type="match status" value="1"/>
</dbReference>
<dbReference type="Pfam" id="PF01895">
    <property type="entry name" value="PhoU"/>
    <property type="match status" value="2"/>
</dbReference>
<evidence type="ECO:0000259" key="7">
    <source>
        <dbReference type="Pfam" id="PF01895"/>
    </source>
</evidence>
<dbReference type="InterPro" id="IPR003841">
    <property type="entry name" value="Na/Pi_transpt"/>
</dbReference>
<dbReference type="Pfam" id="PF02690">
    <property type="entry name" value="Na_Pi_cotrans"/>
    <property type="match status" value="1"/>
</dbReference>
<dbReference type="Gene3D" id="1.20.58.220">
    <property type="entry name" value="Phosphate transport system protein phou homolog 2, domain 2"/>
    <property type="match status" value="1"/>
</dbReference>
<dbReference type="InterPro" id="IPR038078">
    <property type="entry name" value="PhoU-like_sf"/>
</dbReference>
<dbReference type="Proteomes" id="UP000824165">
    <property type="component" value="Unassembled WGS sequence"/>
</dbReference>
<feature type="domain" description="PhoU" evidence="7">
    <location>
        <begin position="355"/>
        <end position="439"/>
    </location>
</feature>
<keyword evidence="2" id="KW-1003">Cell membrane</keyword>
<dbReference type="GO" id="GO:0044341">
    <property type="term" value="P:sodium-dependent phosphate transport"/>
    <property type="evidence" value="ECO:0007669"/>
    <property type="project" value="InterPro"/>
</dbReference>
<evidence type="ECO:0000256" key="6">
    <source>
        <dbReference type="SAM" id="Phobius"/>
    </source>
</evidence>
<feature type="transmembrane region" description="Helical" evidence="6">
    <location>
        <begin position="174"/>
        <end position="199"/>
    </location>
</feature>
<keyword evidence="4 6" id="KW-1133">Transmembrane helix</keyword>
<dbReference type="EMBL" id="DVLU01000028">
    <property type="protein sequence ID" value="HIT84900.1"/>
    <property type="molecule type" value="Genomic_DNA"/>
</dbReference>
<dbReference type="SUPFAM" id="SSF109755">
    <property type="entry name" value="PhoU-like"/>
    <property type="match status" value="1"/>
</dbReference>
<reference evidence="8" key="2">
    <citation type="journal article" date="2021" name="PeerJ">
        <title>Extensive microbial diversity within the chicken gut microbiome revealed by metagenomics and culture.</title>
        <authorList>
            <person name="Gilroy R."/>
            <person name="Ravi A."/>
            <person name="Getino M."/>
            <person name="Pursley I."/>
            <person name="Horton D.L."/>
            <person name="Alikhan N.F."/>
            <person name="Baker D."/>
            <person name="Gharbi K."/>
            <person name="Hall N."/>
            <person name="Watson M."/>
            <person name="Adriaenssens E.M."/>
            <person name="Foster-Nyarko E."/>
            <person name="Jarju S."/>
            <person name="Secka A."/>
            <person name="Antonio M."/>
            <person name="Oren A."/>
            <person name="Chaudhuri R.R."/>
            <person name="La Ragione R."/>
            <person name="Hildebrand F."/>
            <person name="Pallen M.J."/>
        </authorList>
    </citation>
    <scope>NUCLEOTIDE SEQUENCE</scope>
    <source>
        <strain evidence="8">CHK181-108</strain>
    </source>
</reference>
<dbReference type="InterPro" id="IPR026022">
    <property type="entry name" value="PhoU_dom"/>
</dbReference>
<feature type="transmembrane region" description="Helical" evidence="6">
    <location>
        <begin position="84"/>
        <end position="102"/>
    </location>
</feature>
<dbReference type="GO" id="GO:0005436">
    <property type="term" value="F:sodium:phosphate symporter activity"/>
    <property type="evidence" value="ECO:0007669"/>
    <property type="project" value="InterPro"/>
</dbReference>
<dbReference type="InterPro" id="IPR004633">
    <property type="entry name" value="NaPi_cotrn-rel/YqeW-like"/>
</dbReference>
<sequence length="590" mass="64996">MNIFNLFALFGGLAMFLFGMNIMGDGLERFGGGKLERVLEKLTSNPIKGVLLGAAVTGVIQSSSATTVMVVGFVNSGIMKLRQAIGIIMGANIGTTVTAWILSLSGIEGESFAVQFCKPENFTPILAVLGIIFIMFAKSDKKKNIGMILLGFTILMFGMNTMSDAVSDLGDEPWFGNLFTMFTNPVFGVLTGAMLTAIIQSSSASVGILQALSATGRITFGAAIPIIMGQNIGTCVTALISCVGANKNAKRAAMVHLYFNIIGTILFLILFYALNSAIHFAFVTEPIDEFKIAVVHTIFNVMTTAVLLPFSAWLEKLATITIPDKKHEEQQTVVLDERFLITPSYAIERSMTLTTDMAYIAQEAFETALKCVDDFSDKKLKLVKEDEDKTDRYEDMLDTYLVKVSGKDLSYKDSQKVSLLLHAIGDLEQITDYALKIATLGEEINSKKIVFSEKATEELAILRAAVTEILELTITAFASDDRRSAEKVEPLEDLIDELKAELKTRHINRLRDGKCTVELGFIFSDFINSLEKISDCCLNVAVSIIQLSDDNYDTHQYLSDEKESNEKYKERYNEYCKKYALPFSKSGIGN</sequence>
<evidence type="ECO:0000256" key="4">
    <source>
        <dbReference type="ARBA" id="ARBA00022989"/>
    </source>
</evidence>
<gene>
    <name evidence="8" type="ORF">IAA60_03225</name>
</gene>
<organism evidence="8 9">
    <name type="scientific">Candidatus Ornithomonoglobus intestinigallinarum</name>
    <dbReference type="NCBI Taxonomy" id="2840894"/>
    <lineage>
        <taxon>Bacteria</taxon>
        <taxon>Bacillati</taxon>
        <taxon>Bacillota</taxon>
        <taxon>Clostridia</taxon>
        <taxon>Candidatus Ornithomonoglobus</taxon>
    </lineage>
</organism>
<comment type="subcellular location">
    <subcellularLocation>
        <location evidence="1">Cell membrane</location>
        <topology evidence="1">Multi-pass membrane protein</topology>
    </subcellularLocation>
</comment>
<evidence type="ECO:0000313" key="8">
    <source>
        <dbReference type="EMBL" id="HIT84900.1"/>
    </source>
</evidence>
<accession>A0A9D1KPQ3</accession>
<evidence type="ECO:0000256" key="5">
    <source>
        <dbReference type="ARBA" id="ARBA00023136"/>
    </source>
</evidence>
<feature type="transmembrane region" description="Helical" evidence="6">
    <location>
        <begin position="257"/>
        <end position="282"/>
    </location>
</feature>
<feature type="transmembrane region" description="Helical" evidence="6">
    <location>
        <begin position="50"/>
        <end position="72"/>
    </location>
</feature>
<feature type="transmembrane region" description="Helical" evidence="6">
    <location>
        <begin position="145"/>
        <end position="162"/>
    </location>
</feature>
<comment type="caution">
    <text evidence="8">The sequence shown here is derived from an EMBL/GenBank/DDBJ whole genome shotgun (WGS) entry which is preliminary data.</text>
</comment>
<dbReference type="AlphaFoldDB" id="A0A9D1KPQ3"/>